<gene>
    <name evidence="5" type="ORF">HNP55_001421</name>
</gene>
<evidence type="ECO:0000313" key="6">
    <source>
        <dbReference type="Proteomes" id="UP000562027"/>
    </source>
</evidence>
<proteinExistence type="predicted"/>
<dbReference type="GO" id="GO:0003700">
    <property type="term" value="F:DNA-binding transcription factor activity"/>
    <property type="evidence" value="ECO:0007669"/>
    <property type="project" value="InterPro"/>
</dbReference>
<reference evidence="5 6" key="1">
    <citation type="submission" date="2020-08" db="EMBL/GenBank/DDBJ databases">
        <title>Functional genomics of gut bacteria from endangered species of beetles.</title>
        <authorList>
            <person name="Carlos-Shanley C."/>
        </authorList>
    </citation>
    <scope>NUCLEOTIDE SEQUENCE [LARGE SCALE GENOMIC DNA]</scope>
    <source>
        <strain evidence="5 6">S00239</strain>
    </source>
</reference>
<dbReference type="SUPFAM" id="SSF55136">
    <property type="entry name" value="Probable bacterial effector-binding domain"/>
    <property type="match status" value="1"/>
</dbReference>
<dbReference type="Gene3D" id="1.10.10.60">
    <property type="entry name" value="Homeodomain-like"/>
    <property type="match status" value="2"/>
</dbReference>
<dbReference type="InterPro" id="IPR050908">
    <property type="entry name" value="SmbC-like"/>
</dbReference>
<dbReference type="Proteomes" id="UP000562027">
    <property type="component" value="Unassembled WGS sequence"/>
</dbReference>
<dbReference type="Pfam" id="PF12833">
    <property type="entry name" value="HTH_18"/>
    <property type="match status" value="1"/>
</dbReference>
<evidence type="ECO:0000259" key="4">
    <source>
        <dbReference type="PROSITE" id="PS01124"/>
    </source>
</evidence>
<keyword evidence="3" id="KW-0804">Transcription</keyword>
<dbReference type="GO" id="GO:0043565">
    <property type="term" value="F:sequence-specific DNA binding"/>
    <property type="evidence" value="ECO:0007669"/>
    <property type="project" value="InterPro"/>
</dbReference>
<dbReference type="Pfam" id="PF06445">
    <property type="entry name" value="GyrI-like"/>
    <property type="match status" value="1"/>
</dbReference>
<dbReference type="PROSITE" id="PS01124">
    <property type="entry name" value="HTH_ARAC_FAMILY_2"/>
    <property type="match status" value="1"/>
</dbReference>
<dbReference type="InterPro" id="IPR018062">
    <property type="entry name" value="HTH_AraC-typ_CS"/>
</dbReference>
<dbReference type="PANTHER" id="PTHR40055">
    <property type="entry name" value="TRANSCRIPTIONAL REGULATOR YGIV-RELATED"/>
    <property type="match status" value="1"/>
</dbReference>
<evidence type="ECO:0000256" key="3">
    <source>
        <dbReference type="ARBA" id="ARBA00023163"/>
    </source>
</evidence>
<dbReference type="SMART" id="SM00871">
    <property type="entry name" value="AraC_E_bind"/>
    <property type="match status" value="1"/>
</dbReference>
<dbReference type="InterPro" id="IPR029442">
    <property type="entry name" value="GyrI-like"/>
</dbReference>
<name>A0A840L4K5_9BURK</name>
<feature type="domain" description="HTH araC/xylS-type" evidence="4">
    <location>
        <begin position="6"/>
        <end position="105"/>
    </location>
</feature>
<dbReference type="RefSeq" id="WP_184297626.1">
    <property type="nucleotide sequence ID" value="NZ_JACHLP010000002.1"/>
</dbReference>
<dbReference type="Gene3D" id="3.20.80.10">
    <property type="entry name" value="Regulatory factor, effector binding domain"/>
    <property type="match status" value="1"/>
</dbReference>
<dbReference type="InterPro" id="IPR009057">
    <property type="entry name" value="Homeodomain-like_sf"/>
</dbReference>
<protein>
    <submittedName>
        <fullName evidence="5">AraC family transcriptional regulator</fullName>
    </submittedName>
</protein>
<dbReference type="InterPro" id="IPR018060">
    <property type="entry name" value="HTH_AraC"/>
</dbReference>
<dbReference type="InterPro" id="IPR011256">
    <property type="entry name" value="Reg_factor_effector_dom_sf"/>
</dbReference>
<dbReference type="InterPro" id="IPR010499">
    <property type="entry name" value="AraC_E-bd"/>
</dbReference>
<comment type="caution">
    <text evidence="5">The sequence shown here is derived from an EMBL/GenBank/DDBJ whole genome shotgun (WGS) entry which is preliminary data.</text>
</comment>
<dbReference type="SMART" id="SM00342">
    <property type="entry name" value="HTH_ARAC"/>
    <property type="match status" value="1"/>
</dbReference>
<dbReference type="PROSITE" id="PS00041">
    <property type="entry name" value="HTH_ARAC_FAMILY_1"/>
    <property type="match status" value="1"/>
</dbReference>
<keyword evidence="6" id="KW-1185">Reference proteome</keyword>
<keyword evidence="2" id="KW-0238">DNA-binding</keyword>
<keyword evidence="1" id="KW-0805">Transcription regulation</keyword>
<evidence type="ECO:0000256" key="2">
    <source>
        <dbReference type="ARBA" id="ARBA00023125"/>
    </source>
</evidence>
<organism evidence="5 6">
    <name type="scientific">Roseateles oligotrophus</name>
    <dbReference type="NCBI Taxonomy" id="1769250"/>
    <lineage>
        <taxon>Bacteria</taxon>
        <taxon>Pseudomonadati</taxon>
        <taxon>Pseudomonadota</taxon>
        <taxon>Betaproteobacteria</taxon>
        <taxon>Burkholderiales</taxon>
        <taxon>Sphaerotilaceae</taxon>
        <taxon>Roseateles</taxon>
    </lineage>
</organism>
<evidence type="ECO:0000313" key="5">
    <source>
        <dbReference type="EMBL" id="MBB4842906.1"/>
    </source>
</evidence>
<dbReference type="EMBL" id="JACHLP010000002">
    <property type="protein sequence ID" value="MBB4842906.1"/>
    <property type="molecule type" value="Genomic_DNA"/>
</dbReference>
<dbReference type="AlphaFoldDB" id="A0A840L4K5"/>
<evidence type="ECO:0000256" key="1">
    <source>
        <dbReference type="ARBA" id="ARBA00023015"/>
    </source>
</evidence>
<sequence>MHKRMQAVLNQIDRQPEAALNLQELSALAACSPCHFHRQFRALLGMPLARYVLMSRLQRAVAWLLHRPQLPVLEIALACGYASPESLARVFRRELGLTPSALRRSARQPDWPALAQFQTLTASFHAMMNSLSAQTADFDSQVRILPQQPAIPIALLMHQGPPASLPQSLQRFRDWRRENGLPPSRSATYNILFDDPEQVAAQLWRLGLGAGLPEGQHGELAANTQGLEASELPAGRWACLAHQGTDAALFEQVLRLYRDWLPASGETLRNIPPVIRRISMAPDVPSQQAQSEIWLALR</sequence>
<dbReference type="SUPFAM" id="SSF46689">
    <property type="entry name" value="Homeodomain-like"/>
    <property type="match status" value="2"/>
</dbReference>
<dbReference type="PANTHER" id="PTHR40055:SF1">
    <property type="entry name" value="TRANSCRIPTIONAL REGULATOR YGIV-RELATED"/>
    <property type="match status" value="1"/>
</dbReference>
<accession>A0A840L4K5</accession>